<protein>
    <recommendedName>
        <fullName evidence="3">Nephrocystin 3-like N-terminal domain-containing protein</fullName>
    </recommendedName>
</protein>
<dbReference type="Gene3D" id="1.25.40.20">
    <property type="entry name" value="Ankyrin repeat-containing domain"/>
    <property type="match status" value="2"/>
</dbReference>
<dbReference type="EMBL" id="JARJLG010000017">
    <property type="protein sequence ID" value="KAJ7773701.1"/>
    <property type="molecule type" value="Genomic_DNA"/>
</dbReference>
<evidence type="ECO:0000259" key="3">
    <source>
        <dbReference type="Pfam" id="PF24883"/>
    </source>
</evidence>
<dbReference type="Gene3D" id="3.40.50.300">
    <property type="entry name" value="P-loop containing nucleotide triphosphate hydrolases"/>
    <property type="match status" value="1"/>
</dbReference>
<proteinExistence type="predicted"/>
<feature type="repeat" description="ANK" evidence="2">
    <location>
        <begin position="522"/>
        <end position="548"/>
    </location>
</feature>
<dbReference type="SMART" id="SM00248">
    <property type="entry name" value="ANK"/>
    <property type="match status" value="4"/>
</dbReference>
<accession>A0AAD7JZL2</accession>
<dbReference type="Pfam" id="PF00023">
    <property type="entry name" value="Ank"/>
    <property type="match status" value="1"/>
</dbReference>
<dbReference type="PROSITE" id="PS50297">
    <property type="entry name" value="ANK_REP_REGION"/>
    <property type="match status" value="4"/>
</dbReference>
<evidence type="ECO:0000256" key="2">
    <source>
        <dbReference type="PROSITE-ProRule" id="PRU00023"/>
    </source>
</evidence>
<evidence type="ECO:0000313" key="5">
    <source>
        <dbReference type="Proteomes" id="UP001215280"/>
    </source>
</evidence>
<dbReference type="Pfam" id="PF24883">
    <property type="entry name" value="NPHP3_N"/>
    <property type="match status" value="1"/>
</dbReference>
<sequence length="668" mass="75100">KLQEWLQYPPDMAEKQHETQKLHHEGTGRWFLDSVEFDHWKISENSTSLWIKGQSGTGKTVLSSTIIRELFNDKQRPMHGTAVSYFYFDFRDKKKQGVEMMLRSIILQLSAQSPHPYTALNDLYQISKGQAQPTYHNLVDVLGRILSQLGCTYVVLDALDECTEPHILVQLVSRLRAWTKRPLHVLLTSQPCEIFTKTFDNMPYVALEFDTTHHDINLFVVDELRSNPNLEHLSLKYAEDVATKVVEKSDGMFRLAACLLDVLSRQKLDPDINSILANLPEDLFGIYGRFLDPINCRDFHSVARVLRWLMFSAEAVTLRQLRDALTFDFSNPQQYIFDSTRRGDHVLWVCKWLQGLVTVGGKLPPMGDLAGISISWSSVVTLAHSSVADYILSDEFRKKSQHDLREGPAHTFLAQTCVGYLLYFSHHPLGKGTLPRYPLSWYAARHWDYHLLRCDDRHLLLPSTTCLLEDGSSQYVVLDNLRGPWSLRPSRSPLFMCIEIGYTDGVQGLIDNGADINARDGGSPTALEFASANSNVAVVRLLLENGANYGSALTVALRKGHQHILQLLLENSTNDKATGGQYGSALIIASEQGDRDVLQLLLENGADINSPRGKHGNPLTTALVKGHRDIVQLLLENGADVNTATKDYGSALWQAASERGHVKIQFLL</sequence>
<gene>
    <name evidence="4" type="ORF">DFH07DRAFT_711731</name>
</gene>
<keyword evidence="5" id="KW-1185">Reference proteome</keyword>
<dbReference type="AlphaFoldDB" id="A0AAD7JZL2"/>
<dbReference type="InterPro" id="IPR027417">
    <property type="entry name" value="P-loop_NTPase"/>
</dbReference>
<feature type="domain" description="Nephrocystin 3-like N-terminal" evidence="3">
    <location>
        <begin position="26"/>
        <end position="189"/>
    </location>
</feature>
<dbReference type="InterPro" id="IPR056884">
    <property type="entry name" value="NPHP3-like_N"/>
</dbReference>
<dbReference type="InterPro" id="IPR036770">
    <property type="entry name" value="Ankyrin_rpt-contain_sf"/>
</dbReference>
<feature type="non-terminal residue" evidence="4">
    <location>
        <position position="668"/>
    </location>
</feature>
<feature type="repeat" description="ANK" evidence="2">
    <location>
        <begin position="489"/>
        <end position="521"/>
    </location>
</feature>
<dbReference type="Pfam" id="PF12796">
    <property type="entry name" value="Ank_2"/>
    <property type="match status" value="1"/>
</dbReference>
<name>A0AAD7JZL2_9AGAR</name>
<comment type="caution">
    <text evidence="4">The sequence shown here is derived from an EMBL/GenBank/DDBJ whole genome shotgun (WGS) entry which is preliminary data.</text>
</comment>
<dbReference type="PROSITE" id="PS50088">
    <property type="entry name" value="ANK_REPEAT"/>
    <property type="match status" value="4"/>
</dbReference>
<dbReference type="Proteomes" id="UP001215280">
    <property type="component" value="Unassembled WGS sequence"/>
</dbReference>
<dbReference type="SUPFAM" id="SSF52540">
    <property type="entry name" value="P-loop containing nucleoside triphosphate hydrolases"/>
    <property type="match status" value="1"/>
</dbReference>
<evidence type="ECO:0000256" key="1">
    <source>
        <dbReference type="ARBA" id="ARBA00022737"/>
    </source>
</evidence>
<feature type="repeat" description="ANK" evidence="2">
    <location>
        <begin position="614"/>
        <end position="646"/>
    </location>
</feature>
<evidence type="ECO:0000313" key="4">
    <source>
        <dbReference type="EMBL" id="KAJ7773701.1"/>
    </source>
</evidence>
<dbReference type="PANTHER" id="PTHR10039:SF16">
    <property type="entry name" value="GPI INOSITOL-DEACYLASE"/>
    <property type="match status" value="1"/>
</dbReference>
<feature type="non-terminal residue" evidence="4">
    <location>
        <position position="1"/>
    </location>
</feature>
<keyword evidence="2" id="KW-0040">ANK repeat</keyword>
<keyword evidence="1" id="KW-0677">Repeat</keyword>
<organism evidence="4 5">
    <name type="scientific">Mycena maculata</name>
    <dbReference type="NCBI Taxonomy" id="230809"/>
    <lineage>
        <taxon>Eukaryota</taxon>
        <taxon>Fungi</taxon>
        <taxon>Dikarya</taxon>
        <taxon>Basidiomycota</taxon>
        <taxon>Agaricomycotina</taxon>
        <taxon>Agaricomycetes</taxon>
        <taxon>Agaricomycetidae</taxon>
        <taxon>Agaricales</taxon>
        <taxon>Marasmiineae</taxon>
        <taxon>Mycenaceae</taxon>
        <taxon>Mycena</taxon>
    </lineage>
</organism>
<feature type="repeat" description="ANK" evidence="2">
    <location>
        <begin position="581"/>
        <end position="613"/>
    </location>
</feature>
<dbReference type="PANTHER" id="PTHR10039">
    <property type="entry name" value="AMELOGENIN"/>
    <property type="match status" value="1"/>
</dbReference>
<dbReference type="SUPFAM" id="SSF48403">
    <property type="entry name" value="Ankyrin repeat"/>
    <property type="match status" value="1"/>
</dbReference>
<reference evidence="4" key="1">
    <citation type="submission" date="2023-03" db="EMBL/GenBank/DDBJ databases">
        <title>Massive genome expansion in bonnet fungi (Mycena s.s.) driven by repeated elements and novel gene families across ecological guilds.</title>
        <authorList>
            <consortium name="Lawrence Berkeley National Laboratory"/>
            <person name="Harder C.B."/>
            <person name="Miyauchi S."/>
            <person name="Viragh M."/>
            <person name="Kuo A."/>
            <person name="Thoen E."/>
            <person name="Andreopoulos B."/>
            <person name="Lu D."/>
            <person name="Skrede I."/>
            <person name="Drula E."/>
            <person name="Henrissat B."/>
            <person name="Morin E."/>
            <person name="Kohler A."/>
            <person name="Barry K."/>
            <person name="LaButti K."/>
            <person name="Morin E."/>
            <person name="Salamov A."/>
            <person name="Lipzen A."/>
            <person name="Mereny Z."/>
            <person name="Hegedus B."/>
            <person name="Baldrian P."/>
            <person name="Stursova M."/>
            <person name="Weitz H."/>
            <person name="Taylor A."/>
            <person name="Grigoriev I.V."/>
            <person name="Nagy L.G."/>
            <person name="Martin F."/>
            <person name="Kauserud H."/>
        </authorList>
    </citation>
    <scope>NUCLEOTIDE SEQUENCE</scope>
    <source>
        <strain evidence="4">CBHHK188m</strain>
    </source>
</reference>
<dbReference type="InterPro" id="IPR002110">
    <property type="entry name" value="Ankyrin_rpt"/>
</dbReference>